<dbReference type="AGR" id="RGD:735187"/>
<protein>
    <submittedName>
        <fullName evidence="4">Ankyrin repeat domain 36</fullName>
    </submittedName>
</protein>
<evidence type="ECO:0000256" key="2">
    <source>
        <dbReference type="SAM" id="Coils"/>
    </source>
</evidence>
<feature type="region of interest" description="Disordered" evidence="3">
    <location>
        <begin position="372"/>
        <end position="418"/>
    </location>
</feature>
<feature type="compositionally biased region" description="Polar residues" evidence="3">
    <location>
        <begin position="1042"/>
        <end position="1055"/>
    </location>
</feature>
<dbReference type="RefSeq" id="NP_001406678.1">
    <property type="nucleotide sequence ID" value="NM_001419749.1"/>
</dbReference>
<feature type="region of interest" description="Disordered" evidence="3">
    <location>
        <begin position="737"/>
        <end position="773"/>
    </location>
</feature>
<dbReference type="PROSITE" id="PS50088">
    <property type="entry name" value="ANK_REPEAT"/>
    <property type="match status" value="4"/>
</dbReference>
<feature type="region of interest" description="Disordered" evidence="3">
    <location>
        <begin position="1120"/>
        <end position="1143"/>
    </location>
</feature>
<feature type="compositionally biased region" description="Basic and acidic residues" evidence="3">
    <location>
        <begin position="1200"/>
        <end position="1211"/>
    </location>
</feature>
<feature type="compositionally biased region" description="Polar residues" evidence="3">
    <location>
        <begin position="972"/>
        <end position="986"/>
    </location>
</feature>
<reference evidence="4" key="2">
    <citation type="submission" date="2025-08" db="UniProtKB">
        <authorList>
            <consortium name="Ensembl"/>
        </authorList>
    </citation>
    <scope>IDENTIFICATION</scope>
    <source>
        <strain evidence="4">Brown Norway</strain>
    </source>
</reference>
<feature type="region of interest" description="Disordered" evidence="3">
    <location>
        <begin position="1200"/>
        <end position="1230"/>
    </location>
</feature>
<reference evidence="4" key="3">
    <citation type="submission" date="2025-09" db="UniProtKB">
        <authorList>
            <consortium name="Ensembl"/>
        </authorList>
    </citation>
    <scope>IDENTIFICATION</scope>
    <source>
        <strain evidence="4">Brown Norway</strain>
    </source>
</reference>
<evidence type="ECO:0000313" key="4">
    <source>
        <dbReference type="Ensembl" id="ENSRNOP00000073981.2"/>
    </source>
</evidence>
<dbReference type="PROSITE" id="PS50297">
    <property type="entry name" value="ANK_REP_REGION"/>
    <property type="match status" value="3"/>
</dbReference>
<dbReference type="SMART" id="SM00248">
    <property type="entry name" value="ANK"/>
    <property type="match status" value="6"/>
</dbReference>
<dbReference type="InterPro" id="IPR050657">
    <property type="entry name" value="Ankyrin_repeat_domain"/>
</dbReference>
<dbReference type="Ensembl" id="ENSRNOT00000090046.3">
    <property type="protein sequence ID" value="ENSRNOP00000073981.2"/>
    <property type="gene ID" value="ENSRNOG00000056767.3"/>
</dbReference>
<dbReference type="Pfam" id="PF12796">
    <property type="entry name" value="Ank_2"/>
    <property type="match status" value="2"/>
</dbReference>
<feature type="compositionally biased region" description="Basic and acidic residues" evidence="3">
    <location>
        <begin position="259"/>
        <end position="273"/>
    </location>
</feature>
<feature type="compositionally biased region" description="Acidic residues" evidence="3">
    <location>
        <begin position="575"/>
        <end position="586"/>
    </location>
</feature>
<feature type="compositionally biased region" description="Polar residues" evidence="3">
    <location>
        <begin position="516"/>
        <end position="526"/>
    </location>
</feature>
<feature type="region of interest" description="Disordered" evidence="3">
    <location>
        <begin position="251"/>
        <end position="296"/>
    </location>
</feature>
<feature type="coiled-coil region" evidence="2">
    <location>
        <begin position="1430"/>
        <end position="1471"/>
    </location>
</feature>
<feature type="compositionally biased region" description="Basic and acidic residues" evidence="3">
    <location>
        <begin position="743"/>
        <end position="771"/>
    </location>
</feature>
<dbReference type="SMR" id="A0A0G2K6X7"/>
<name>A0A0G2K6X7_RAT</name>
<dbReference type="InterPro" id="IPR036770">
    <property type="entry name" value="Ankyrin_rpt-contain_sf"/>
</dbReference>
<feature type="compositionally biased region" description="Polar residues" evidence="3">
    <location>
        <begin position="323"/>
        <end position="339"/>
    </location>
</feature>
<dbReference type="GO" id="GO:0007283">
    <property type="term" value="P:spermatogenesis"/>
    <property type="evidence" value="ECO:0000303"/>
    <property type="project" value="RGD"/>
</dbReference>
<feature type="repeat" description="ANK" evidence="1">
    <location>
        <begin position="99"/>
        <end position="131"/>
    </location>
</feature>
<feature type="region of interest" description="Disordered" evidence="3">
    <location>
        <begin position="516"/>
        <end position="626"/>
    </location>
</feature>
<evidence type="ECO:0000256" key="3">
    <source>
        <dbReference type="SAM" id="MobiDB-lite"/>
    </source>
</evidence>
<feature type="repeat" description="ANK" evidence="1">
    <location>
        <begin position="165"/>
        <end position="197"/>
    </location>
</feature>
<feature type="compositionally biased region" description="Polar residues" evidence="3">
    <location>
        <begin position="612"/>
        <end position="622"/>
    </location>
</feature>
<proteinExistence type="predicted"/>
<dbReference type="Proteomes" id="UP000002494">
    <property type="component" value="Chromosome 14"/>
</dbReference>
<feature type="region of interest" description="Disordered" evidence="3">
    <location>
        <begin position="1605"/>
        <end position="1624"/>
    </location>
</feature>
<feature type="region of interest" description="Disordered" evidence="3">
    <location>
        <begin position="1021"/>
        <end position="1055"/>
    </location>
</feature>
<dbReference type="PRINTS" id="PR01415">
    <property type="entry name" value="ANKYRIN"/>
</dbReference>
<feature type="compositionally biased region" description="Low complexity" evidence="3">
    <location>
        <begin position="959"/>
        <end position="970"/>
    </location>
</feature>
<dbReference type="SUPFAM" id="SSF48403">
    <property type="entry name" value="Ankyrin repeat"/>
    <property type="match status" value="1"/>
</dbReference>
<dbReference type="Gene3D" id="1.25.40.20">
    <property type="entry name" value="Ankyrin repeat-containing domain"/>
    <property type="match status" value="2"/>
</dbReference>
<sequence>MKRIFKGHSPWGFLSFRHAENQEPPRYLTGYTPVKRIHKAASMGDIPQVQKLLEFGNIDVNITDRKKRTALHYACAHGQSEMVSLLLWYDCNIEARDREESTALIKATQRQHEICVKILLENGADPNAVDAYHITALHYAVYNNDTAIAAKLLSFNANTEIKTKNGYTPLILAVLENKQEMVELLLRAAANINALDNCKRSALIHAVRIQSKNMISLLLQQGADPSLVDIYGATAQSYAVFETFQVLSQSPGPSCPELTTKEDKQSFDTKDGCIPHSHHIKEDNQEMEENTDDKLGSPAALKHKEKELENCEECNSEADTYPESYSKTSSAQRRSNSEPTEVDDEPSFSTKPPVAQSPMFTESSLWVGYPADWPEPVKFSRQPAVYNPTEWREDMESRSVPREESKQQVAIFPEGKEADVQTQELLSRVFKESGDNDPNLPAIENTKDELVSLLAPLEENKPQMTEFPLIEAAKFQTDVQLDRQGVLKVEEKGLEICQDHNLEAAESAESYSMLRFSTNPDISDSEPTTRKDEFKLDAKDKDGLEKHPLASRASQHQDKKLSLPPPQLQERPQETEMDTASDEEDTSGLSKSAKGQMPGRKLREGEKLEGKQTAQHVINKPTQKGGEIYEGVKANVYHKEERPPDVSGKAHLKSVPTNLAYNTLDCGDRDVTAGLFSAALRSFPRQKEGGLGNAFPSPSSSSSRIVESSGHSLTKFSLMKNKLDCENNTFELEESFHKRKEKSSKNAESRKVRGKCPEVRAGEKQEGHEFKGQLQKCMKPKRTDGQLDIGHMHKSSDASRLSNAKERSHVSEIKSWGDSILHVSDIYGKSQGTQDLSPKPLPCKGNCEAPACTLGLTSDAPPGGRTARAFGAEELQNRLSDSEFRILEEEILAWEKVHLENESVSENLLKKCEGIISDATDQQGHYLETVQAAENCMCVSAEADSEGTSQLEQKDLDSSESSQLSDPALSKTCPQTQNTPVDPSTPTCLLSEKDSKQIHTPPLHLKRMSEDLEIDKKLDRECAPGHPEVPSVKAHGRESLTRDTVGSNGEPKSSSELQHVAGDALENIGPVEEPLPGNCRRIQFKVEEITKKQPGVESEEPEEPENLCLTVAEFNDNQLVSKRNGGKTGELFPAEEKDELPKSVPDSWIKEAKSSEKEAWGPPEPVVTPVFEESPPEAAGLLPLKDGHLLTKMDPVERRLTKRDAKEKNKTETQVNETEEGSHGCEPCATASGRGCSTLLKLWDTARSDERLTELKKSHCELLTRKLGKAEDKASGVQREQTEIKKPKSWSQHKEVAWDELCDLRFPLKQDEKRENVEFMFPQKKPRLRREEEQHDGSVERTQRPEIRTVIAELKALEKDLRQLQGVQDQLAQTVQSSKKIQAILQRLEVRLFKLKLTLRENSARIEQIQNHLLHEGLLEDGTKKLIFQTQSLESTLEKQMNRNEELRTELARFKKLFEETKKRLNNHEDRELGGPGESNISQFDMLIPINMLKHELHNLKESWETTYYKYLHMIVKLQFIEQELIAIKTEQKKCGHLLENQKNLEKEVLDLKSWMREIETQARDQNNIKNLRDTNDAAMIHQIDLRIKNMESQLAMLGAQQHEGGMSKYKPHHADEERCQNRSPTMQERVAWPSQGEQSWGNKPNRAQGNSEAHWFVSAAGCRSHS</sequence>
<dbReference type="RGD" id="735187">
    <property type="gene designation" value="Ankrd48"/>
</dbReference>
<feature type="region of interest" description="Disordered" evidence="3">
    <location>
        <begin position="313"/>
        <end position="357"/>
    </location>
</feature>
<keyword evidence="1" id="KW-0040">ANK repeat</keyword>
<dbReference type="InterPro" id="IPR002110">
    <property type="entry name" value="Ankyrin_rpt"/>
</dbReference>
<dbReference type="GeneID" id="305491"/>
<accession>A0A0G2K6X7</accession>
<dbReference type="PANTHER" id="PTHR24147:SF69">
    <property type="entry name" value="ANKYRIN REPEAT DOMAIN 36"/>
    <property type="match status" value="1"/>
</dbReference>
<dbReference type="PANTHER" id="PTHR24147">
    <property type="entry name" value="ANKYRIN REPEAT DOMAIN 36-RELATED"/>
    <property type="match status" value="1"/>
</dbReference>
<keyword evidence="2" id="KW-0175">Coiled coil</keyword>
<organism evidence="4 5">
    <name type="scientific">Rattus norvegicus</name>
    <name type="common">Rat</name>
    <dbReference type="NCBI Taxonomy" id="10116"/>
    <lineage>
        <taxon>Eukaryota</taxon>
        <taxon>Metazoa</taxon>
        <taxon>Chordata</taxon>
        <taxon>Craniata</taxon>
        <taxon>Vertebrata</taxon>
        <taxon>Euteleostomi</taxon>
        <taxon>Mammalia</taxon>
        <taxon>Eutheria</taxon>
        <taxon>Euarchontoglires</taxon>
        <taxon>Glires</taxon>
        <taxon>Rodentia</taxon>
        <taxon>Myomorpha</taxon>
        <taxon>Muroidea</taxon>
        <taxon>Muridae</taxon>
        <taxon>Murinae</taxon>
        <taxon>Rattus</taxon>
    </lineage>
</organism>
<dbReference type="ExpressionAtlas" id="A0A0G2K6X7">
    <property type="expression patterns" value="baseline and differential"/>
</dbReference>
<feature type="coiled-coil region" evidence="2">
    <location>
        <begin position="1347"/>
        <end position="1374"/>
    </location>
</feature>
<evidence type="ECO:0000313" key="5">
    <source>
        <dbReference type="Proteomes" id="UP000002494"/>
    </source>
</evidence>
<feature type="repeat" description="ANK" evidence="1">
    <location>
        <begin position="132"/>
        <end position="164"/>
    </location>
</feature>
<evidence type="ECO:0000256" key="1">
    <source>
        <dbReference type="PROSITE-ProRule" id="PRU00023"/>
    </source>
</evidence>
<reference evidence="4" key="1">
    <citation type="submission" date="2024-01" db="EMBL/GenBank/DDBJ databases">
        <title>GRCr8: a new rat reference genome assembly contstructed from accurate long reads and long range scaffolding.</title>
        <authorList>
            <person name="Doris P.A."/>
            <person name="Kalbfleisch T."/>
            <person name="Li K."/>
            <person name="Howe K."/>
            <person name="Wood J."/>
        </authorList>
    </citation>
    <scope>NUCLEOTIDE SEQUENCE [LARGE SCALE GENOMIC DNA]</scope>
    <source>
        <strain evidence="4">Brown Norway</strain>
    </source>
</reference>
<keyword evidence="5" id="KW-1185">Reference proteome</keyword>
<feature type="compositionally biased region" description="Basic and acidic residues" evidence="3">
    <location>
        <begin position="601"/>
        <end position="610"/>
    </location>
</feature>
<feature type="compositionally biased region" description="Basic and acidic residues" evidence="3">
    <location>
        <begin position="527"/>
        <end position="548"/>
    </location>
</feature>
<feature type="region of interest" description="Disordered" evidence="3">
    <location>
        <begin position="947"/>
        <end position="986"/>
    </location>
</feature>
<gene>
    <name evidence="6" type="primary">Ankrd48</name>
    <name evidence="6" type="synonym">Ankrd36</name>
</gene>
<dbReference type="GeneTree" id="ENSGT00940000153661"/>
<evidence type="ECO:0000313" key="6">
    <source>
        <dbReference type="RGD" id="735187"/>
    </source>
</evidence>
<dbReference type="Bgee" id="ENSRNOG00000056767">
    <property type="expression patterns" value="Expressed in testis and 16 other cell types or tissues"/>
</dbReference>
<dbReference type="AlphaFoldDB" id="A0A0G2K6X7"/>
<feature type="compositionally biased region" description="Basic and acidic residues" evidence="3">
    <location>
        <begin position="390"/>
        <end position="406"/>
    </location>
</feature>
<feature type="repeat" description="ANK" evidence="1">
    <location>
        <begin position="66"/>
        <end position="98"/>
    </location>
</feature>
<dbReference type="OMA" id="NMAREPE"/>